<keyword evidence="8" id="KW-1185">Reference proteome</keyword>
<dbReference type="GO" id="GO:0005829">
    <property type="term" value="C:cytosol"/>
    <property type="evidence" value="ECO:0007669"/>
    <property type="project" value="TreeGrafter"/>
</dbReference>
<dbReference type="Proteomes" id="UP000584325">
    <property type="component" value="Unassembled WGS sequence"/>
</dbReference>
<dbReference type="SMART" id="SM00344">
    <property type="entry name" value="HTH_ASNC"/>
    <property type="match status" value="1"/>
</dbReference>
<dbReference type="InterPro" id="IPR019888">
    <property type="entry name" value="Tscrpt_reg_AsnC-like"/>
</dbReference>
<dbReference type="CDD" id="cd00090">
    <property type="entry name" value="HTH_ARSR"/>
    <property type="match status" value="1"/>
</dbReference>
<dbReference type="Pfam" id="PF01037">
    <property type="entry name" value="AsnC_trans_reg"/>
    <property type="match status" value="1"/>
</dbReference>
<reference evidence="6 9" key="2">
    <citation type="submission" date="2020-08" db="EMBL/GenBank/DDBJ databases">
        <title>Genomic Encyclopedia of Type Strains, Phase III (KMG-III): the genomes of soil and plant-associated and newly described type strains.</title>
        <authorList>
            <person name="Whitman W."/>
        </authorList>
    </citation>
    <scope>NUCLEOTIDE SEQUENCE [LARGE SCALE GENOMIC DNA]</scope>
    <source>
        <strain evidence="6 9">CECT 7753</strain>
    </source>
</reference>
<dbReference type="InterPro" id="IPR036390">
    <property type="entry name" value="WH_DNA-bd_sf"/>
</dbReference>
<keyword evidence="3" id="KW-0804">Transcription</keyword>
<evidence type="ECO:0000256" key="2">
    <source>
        <dbReference type="ARBA" id="ARBA00023125"/>
    </source>
</evidence>
<reference evidence="7 8" key="1">
    <citation type="submission" date="2019-05" db="EMBL/GenBank/DDBJ databases">
        <title>Draft Genome Sequences of Six Type Strains of the Genus Massilia.</title>
        <authorList>
            <person name="Miess H."/>
            <person name="Frediansyhah A."/>
            <person name="Gross H."/>
        </authorList>
    </citation>
    <scope>NUCLEOTIDE SEQUENCE [LARGE SCALE GENOMIC DNA]</scope>
    <source>
        <strain evidence="7 8">DSMZ 26121</strain>
    </source>
</reference>
<dbReference type="PROSITE" id="PS00519">
    <property type="entry name" value="HTH_ASNC_1"/>
    <property type="match status" value="1"/>
</dbReference>
<dbReference type="RefSeq" id="WP_137312103.1">
    <property type="nucleotide sequence ID" value="NZ_CP040017.1"/>
</dbReference>
<dbReference type="GO" id="GO:0043200">
    <property type="term" value="P:response to amino acid"/>
    <property type="evidence" value="ECO:0007669"/>
    <property type="project" value="TreeGrafter"/>
</dbReference>
<dbReference type="Proteomes" id="UP000298763">
    <property type="component" value="Chromosome"/>
</dbReference>
<evidence type="ECO:0000313" key="8">
    <source>
        <dbReference type="Proteomes" id="UP000298763"/>
    </source>
</evidence>
<dbReference type="PANTHER" id="PTHR30154">
    <property type="entry name" value="LEUCINE-RESPONSIVE REGULATORY PROTEIN"/>
    <property type="match status" value="1"/>
</dbReference>
<dbReference type="SUPFAM" id="SSF54909">
    <property type="entry name" value="Dimeric alpha+beta barrel"/>
    <property type="match status" value="1"/>
</dbReference>
<dbReference type="EMBL" id="JACHXS010000015">
    <property type="protein sequence ID" value="MBB3224936.1"/>
    <property type="molecule type" value="Genomic_DNA"/>
</dbReference>
<dbReference type="AlphaFoldDB" id="A0A4P8HLE6"/>
<dbReference type="InterPro" id="IPR011008">
    <property type="entry name" value="Dimeric_a/b-barrel"/>
</dbReference>
<organism evidence="6 9">
    <name type="scientific">Pseudoduganella umbonata</name>
    <dbReference type="NCBI Taxonomy" id="864828"/>
    <lineage>
        <taxon>Bacteria</taxon>
        <taxon>Pseudomonadati</taxon>
        <taxon>Pseudomonadota</taxon>
        <taxon>Betaproteobacteria</taxon>
        <taxon>Burkholderiales</taxon>
        <taxon>Oxalobacteraceae</taxon>
        <taxon>Telluria group</taxon>
        <taxon>Pseudoduganella</taxon>
    </lineage>
</organism>
<evidence type="ECO:0000313" key="7">
    <source>
        <dbReference type="EMBL" id="QCP09214.1"/>
    </source>
</evidence>
<dbReference type="PANTHER" id="PTHR30154:SF34">
    <property type="entry name" value="TRANSCRIPTIONAL REGULATOR AZLB"/>
    <property type="match status" value="1"/>
</dbReference>
<keyword evidence="2" id="KW-0238">DNA-binding</keyword>
<accession>A0A4P8HLE6</accession>
<dbReference type="Gene3D" id="3.30.70.920">
    <property type="match status" value="1"/>
</dbReference>
<evidence type="ECO:0000256" key="1">
    <source>
        <dbReference type="ARBA" id="ARBA00023015"/>
    </source>
</evidence>
<evidence type="ECO:0000313" key="9">
    <source>
        <dbReference type="Proteomes" id="UP000584325"/>
    </source>
</evidence>
<dbReference type="Gene3D" id="1.10.10.10">
    <property type="entry name" value="Winged helix-like DNA-binding domain superfamily/Winged helix DNA-binding domain"/>
    <property type="match status" value="1"/>
</dbReference>
<keyword evidence="1" id="KW-0805">Transcription regulation</keyword>
<dbReference type="InterPro" id="IPR019885">
    <property type="entry name" value="Tscrpt_reg_HTH_AsnC-type_CS"/>
</dbReference>
<evidence type="ECO:0000256" key="4">
    <source>
        <dbReference type="SAM" id="MobiDB-lite"/>
    </source>
</evidence>
<dbReference type="GO" id="GO:0006355">
    <property type="term" value="P:regulation of DNA-templated transcription"/>
    <property type="evidence" value="ECO:0007669"/>
    <property type="project" value="UniProtKB-ARBA"/>
</dbReference>
<evidence type="ECO:0000313" key="6">
    <source>
        <dbReference type="EMBL" id="MBB3224936.1"/>
    </source>
</evidence>
<dbReference type="GO" id="GO:0043565">
    <property type="term" value="F:sequence-specific DNA binding"/>
    <property type="evidence" value="ECO:0007669"/>
    <property type="project" value="InterPro"/>
</dbReference>
<protein>
    <submittedName>
        <fullName evidence="6">Lrp/AsnC family leucine-responsive transcriptional regulator</fullName>
    </submittedName>
    <submittedName>
        <fullName evidence="7">Lrp/AsnC family transcriptional regulator</fullName>
    </submittedName>
</protein>
<dbReference type="InterPro" id="IPR019887">
    <property type="entry name" value="Tscrpt_reg_AsnC/Lrp_C"/>
</dbReference>
<dbReference type="OrthoDB" id="8526125at2"/>
<dbReference type="Pfam" id="PF13412">
    <property type="entry name" value="HTH_24"/>
    <property type="match status" value="1"/>
</dbReference>
<evidence type="ECO:0000256" key="3">
    <source>
        <dbReference type="ARBA" id="ARBA00023163"/>
    </source>
</evidence>
<feature type="region of interest" description="Disordered" evidence="4">
    <location>
        <begin position="161"/>
        <end position="186"/>
    </location>
</feature>
<proteinExistence type="predicted"/>
<evidence type="ECO:0000259" key="5">
    <source>
        <dbReference type="PROSITE" id="PS50956"/>
    </source>
</evidence>
<dbReference type="EMBL" id="CP040017">
    <property type="protein sequence ID" value="QCP09214.1"/>
    <property type="molecule type" value="Genomic_DNA"/>
</dbReference>
<name>A0A4P8HLE6_9BURK</name>
<dbReference type="InterPro" id="IPR011991">
    <property type="entry name" value="ArsR-like_HTH"/>
</dbReference>
<feature type="domain" description="HTH asnC-type" evidence="5">
    <location>
        <begin position="6"/>
        <end position="82"/>
    </location>
</feature>
<dbReference type="PRINTS" id="PR00033">
    <property type="entry name" value="HTHASNC"/>
</dbReference>
<dbReference type="InterPro" id="IPR036388">
    <property type="entry name" value="WH-like_DNA-bd_sf"/>
</dbReference>
<dbReference type="PROSITE" id="PS50956">
    <property type="entry name" value="HTH_ASNC_2"/>
    <property type="match status" value="1"/>
</dbReference>
<gene>
    <name evidence="7" type="ORF">FCL38_01240</name>
    <name evidence="6" type="ORF">FHS02_005806</name>
</gene>
<dbReference type="InterPro" id="IPR000485">
    <property type="entry name" value="AsnC-type_HTH_dom"/>
</dbReference>
<dbReference type="SUPFAM" id="SSF46785">
    <property type="entry name" value="Winged helix' DNA-binding domain"/>
    <property type="match status" value="1"/>
</dbReference>
<sequence length="186" mass="21059">MTQKDIDRIDRKIMDLLQQDARITNQALADRVALSPSACLRRVRDLEERGFITGYRAQIAVDKMHNVLIVMAQVSFERHALNDFGAFDDRIAAMPEIVESCRVSGMYDYMLRAVVGDMQQWKRLMLILLDGGYGVEKIVSHFLMDEMKAFSGYQLMPTAETAARKAPRQREAPASHAGAEQPAARR</sequence>